<sequence length="371" mass="42836">MDRSVLYISSKALKMTLDYSIKDSNLLTIDSNNQVSNHFELEDFMKKKAFYFSERDIDIFAIDLSALIDKDDKVLDLIRSFLTLNENIRIVIIAPDASPGDAILANLFALGIRNFASGKDFVVLKQNLDKCFSEEGMSYKDAVEYQKLKDTSVVEHTEMKEINYVTIGVTGVDRKAGSTHNSIVIANQLRTLGYSVACFELSPHQDFERIRKGEEIKGGGDKFFTSRNIDFYPNASESLIEEVKKDKHYHFLVLDFSGNTEEIQYFNKCHIKIVLANIQSWEIDKLVQFYNRYDEEARKEISFYINFLQADKKSLEKTFKTQFHFVGYAPDPFNTPEFPDLKDLLYPFTTGVRKKKKFEFPFFKGKKIAVL</sequence>
<dbReference type="AlphaFoldDB" id="A0A7W9SH79"/>
<dbReference type="EMBL" id="JACHHH010000008">
    <property type="protein sequence ID" value="MBB6041741.1"/>
    <property type="molecule type" value="Genomic_DNA"/>
</dbReference>
<organism evidence="1 2">
    <name type="scientific">Oribacterium sinus</name>
    <dbReference type="NCBI Taxonomy" id="237576"/>
    <lineage>
        <taxon>Bacteria</taxon>
        <taxon>Bacillati</taxon>
        <taxon>Bacillota</taxon>
        <taxon>Clostridia</taxon>
        <taxon>Lachnospirales</taxon>
        <taxon>Lachnospiraceae</taxon>
        <taxon>Oribacterium</taxon>
    </lineage>
</organism>
<dbReference type="Gene3D" id="3.40.50.300">
    <property type="entry name" value="P-loop containing nucleotide triphosphate hydrolases"/>
    <property type="match status" value="1"/>
</dbReference>
<name>A0A7W9SH79_9FIRM</name>
<proteinExistence type="predicted"/>
<comment type="caution">
    <text evidence="1">The sequence shown here is derived from an EMBL/GenBank/DDBJ whole genome shotgun (WGS) entry which is preliminary data.</text>
</comment>
<dbReference type="RefSeq" id="WP_183684315.1">
    <property type="nucleotide sequence ID" value="NZ_JACHHH010000008.1"/>
</dbReference>
<evidence type="ECO:0000313" key="2">
    <source>
        <dbReference type="Proteomes" id="UP000522163"/>
    </source>
</evidence>
<accession>A0A7W9SH79</accession>
<dbReference type="InterPro" id="IPR027417">
    <property type="entry name" value="P-loop_NTPase"/>
</dbReference>
<protein>
    <submittedName>
        <fullName evidence="1">Uncharacterized protein</fullName>
    </submittedName>
</protein>
<dbReference type="GeneID" id="85015264"/>
<dbReference type="Proteomes" id="UP000522163">
    <property type="component" value="Unassembled WGS sequence"/>
</dbReference>
<reference evidence="1 2" key="1">
    <citation type="submission" date="2020-08" db="EMBL/GenBank/DDBJ databases">
        <title>Genomic Encyclopedia of Type Strains, Phase IV (KMG-IV): sequencing the most valuable type-strain genomes for metagenomic binning, comparative biology and taxonomic classification.</title>
        <authorList>
            <person name="Goeker M."/>
        </authorList>
    </citation>
    <scope>NUCLEOTIDE SEQUENCE [LARGE SCALE GENOMIC DNA]</scope>
    <source>
        <strain evidence="1 2">DSM 17245</strain>
    </source>
</reference>
<gene>
    <name evidence="1" type="ORF">HNQ46_001731</name>
</gene>
<evidence type="ECO:0000313" key="1">
    <source>
        <dbReference type="EMBL" id="MBB6041741.1"/>
    </source>
</evidence>